<dbReference type="SUPFAM" id="SSF49313">
    <property type="entry name" value="Cadherin-like"/>
    <property type="match status" value="10"/>
</dbReference>
<dbReference type="GO" id="GO:0005886">
    <property type="term" value="C:plasma membrane"/>
    <property type="evidence" value="ECO:0007669"/>
    <property type="project" value="TreeGrafter"/>
</dbReference>
<keyword evidence="4" id="KW-0325">Glycoprotein</keyword>
<evidence type="ECO:0000256" key="2">
    <source>
        <dbReference type="ARBA" id="ARBA00022692"/>
    </source>
</evidence>
<evidence type="ECO:0000313" key="9">
    <source>
        <dbReference type="EMBL" id="KAK3866876.1"/>
    </source>
</evidence>
<evidence type="ECO:0000256" key="7">
    <source>
        <dbReference type="SAM" id="Phobius"/>
    </source>
</evidence>
<dbReference type="PROSITE" id="PS50268">
    <property type="entry name" value="CADHERIN_2"/>
    <property type="match status" value="10"/>
</dbReference>
<feature type="domain" description="Cadherin" evidence="8">
    <location>
        <begin position="280"/>
        <end position="395"/>
    </location>
</feature>
<dbReference type="InterPro" id="IPR050174">
    <property type="entry name" value="Protocadherin/Cadherin-CA"/>
</dbReference>
<keyword evidence="3 7" id="KW-1133">Transmembrane helix</keyword>
<evidence type="ECO:0000256" key="3">
    <source>
        <dbReference type="ARBA" id="ARBA00022989"/>
    </source>
</evidence>
<feature type="domain" description="Cadherin" evidence="8">
    <location>
        <begin position="756"/>
        <end position="858"/>
    </location>
</feature>
<comment type="subcellular location">
    <subcellularLocation>
        <location evidence="1">Membrane</location>
        <topology evidence="1">Single-pass membrane protein</topology>
    </subcellularLocation>
</comment>
<comment type="caution">
    <text evidence="9">The sequence shown here is derived from an EMBL/GenBank/DDBJ whole genome shotgun (WGS) entry which is preliminary data.</text>
</comment>
<feature type="domain" description="Cadherin" evidence="8">
    <location>
        <begin position="1118"/>
        <end position="1247"/>
    </location>
</feature>
<dbReference type="Pfam" id="PF00028">
    <property type="entry name" value="Cadherin"/>
    <property type="match status" value="1"/>
</dbReference>
<dbReference type="InterPro" id="IPR015919">
    <property type="entry name" value="Cadherin-like_sf"/>
</dbReference>
<sequence length="1800" mass="199408">MKAGEFGNNPLCLPCCAWFEKSAAGTTSELVLWLSKQVVPSAISEVCVLVVLVPYTVLGQFDSCTDWLSNPNAECLRGADCSQETSWTIEVFEDCKDGSELFTVTGVTAECEYLQSSGTTMSLIQAFDREEIPTGKLQDCQEFPFPGKAFYFDILDVNEFHPETTNSTYIQVFPKEKDPAGVIITIHYTDRDYEETKSLTCTEVPDAYKDQFAMTQQYDGSSSTMIFSLSTTKPLDFESMSYYILNFNITSIDERDYEMTTVQTISVAVTDVSDNPPYWTQFYPSFSLEEAQSIGFSVFTVSARDMDVMIDNDIKYSIAGNDSNYFAMDAITGELTTAKEIDRENLLVQGIQSFTLDIVATEYEGEDIAKPIDNGSSTQVSIIYIMDINNKVPSFSTITESLEMEELASSDYVLPLNIFVTDMDEGDKGSYTLTTNSSHLRVDPSSGSLNRTVTLTALYGDANNYFDYEKHEDNSLGFTITATEVKDPSHSSTLTVIITLLPVNDNSPVFTKSTYDESIDESTEEGTKLLTVLANDNDISPEEDIILYSLESKCWSNLEIDPHLGDVSLISKLNYENEMERVLVCRVYASDSNGTVGGNQGEATIEITINDVVDEPPNFDDEVFLMEVLENTMTGEELDVVEVTDSDAGAAMAISIDWSSSSATSNGDSIPIDNDIKEWFAMGPVSNVEPGMYQSSVIVGSKSPDREKADEIILTIMADDTNTQVGISSATATVTVTILDENDEDPILIDACNWSEVKENVAGGTLVCELQVTDPDEQDNITLSIDDDTLVTLSTDLVMTGEGVPETVQVLVQEKAVIDREEMDHFQVQITLSDTAGHTIQNMITIEIRDTNDLDPVMDTSTCNANVTVEVEEGEKDGKVIHTVSTYDGDATAPYNTTTIVLYNLNQPGIKDQQTPFNVDPGTGKVRVWLDDGKRIIDREQYDEWELIFFSFDSCEGDLECEVRQSETCIINIKVLDVNDEFPDNFYWVPNDDPLVVDELMKQDDIAGDPEYQIWAQDRDDDTTNNTKLTFTVLSVISNYNDTDLNLFEAVTQPDHKFCKLRATQDFENKKLAGSYTILLMAEDFGVPPLNGTWEIDLDIQDANDESPRFVFSDCLAENDPPLIMMEENNPPDTELTCEGGGKLEITVVDDDQPGPNKQTDVSLDYDNSTAVIHDECKSGESQLSAFNIVPAQGEGYTITVSESINRECGSSYNLSLRVQDRGKPPNYSWSMIQVLVTDVQEYPPHFCLNGDYCSQTFYMKENDPNVNAIFMQATDLDNVDGDDNYAIFYQIVGGNSDDFELISNRDNTIILNTKRYPNGMDRENIASYTLAIDASNSESNRPSINEPIPRNYTLYLDIIVQDENDNDPIFSEKETFASFTEANQVDDIISIIMASDNDLNETLTYTITSSFDWFETDSKPSGEPFKLTVRNKTSADLRLDFEPTGFSVGYCIFTIQVYDARGVEHSSTTKAKVYAITKEFQLDTYFFNTVEEIQSKKSDIEAVFGMSFSYPCEIDSISLFSGSDQATRDDSGNGTVTITLVLMHFINNEENRPVTITEIEGLLNNDVVVSSIMSNLEAIDVNLASVKNPPTSTGEIESPEDEILLLKVLLGVVSLVLGLLVVLLLSAYYLRTRSLERKVMVLSTNTFGSQESDLNRAGTDITKVPGSNLFTKEGANPMYNVPDDNFRKGDTNSISSGDSVLVGVEDNPEFKSAMRQKSEGIENNGFISNTTTMDNISMPNGGAKTNPLLQLSSGGADDMDLSDGLTRFEMNEINVPVSGSEDEYSPPPSVNTNFSFAKL</sequence>
<feature type="domain" description="Cadherin" evidence="8">
    <location>
        <begin position="1016"/>
        <end position="1110"/>
    </location>
</feature>
<gene>
    <name evidence="9" type="ORF">Pcinc_027618</name>
</gene>
<feature type="compositionally biased region" description="Polar residues" evidence="6">
    <location>
        <begin position="1791"/>
        <end position="1800"/>
    </location>
</feature>
<evidence type="ECO:0000256" key="6">
    <source>
        <dbReference type="SAM" id="MobiDB-lite"/>
    </source>
</evidence>
<keyword evidence="5" id="KW-0106">Calcium</keyword>
<evidence type="ECO:0000259" key="8">
    <source>
        <dbReference type="PROSITE" id="PS50268"/>
    </source>
</evidence>
<reference evidence="9" key="1">
    <citation type="submission" date="2023-10" db="EMBL/GenBank/DDBJ databases">
        <title>Genome assemblies of two species of porcelain crab, Petrolisthes cinctipes and Petrolisthes manimaculis (Anomura: Porcellanidae).</title>
        <authorList>
            <person name="Angst P."/>
        </authorList>
    </citation>
    <scope>NUCLEOTIDE SEQUENCE</scope>
    <source>
        <strain evidence="9">PB745_01</strain>
        <tissue evidence="9">Gill</tissue>
    </source>
</reference>
<dbReference type="PRINTS" id="PR00205">
    <property type="entry name" value="CADHERIN"/>
</dbReference>
<name>A0AAE1F4S2_PETCI</name>
<feature type="region of interest" description="Disordered" evidence="6">
    <location>
        <begin position="1778"/>
        <end position="1800"/>
    </location>
</feature>
<proteinExistence type="predicted"/>
<dbReference type="InterPro" id="IPR002126">
    <property type="entry name" value="Cadherin-like_dom"/>
</dbReference>
<dbReference type="Gene3D" id="2.60.40.60">
    <property type="entry name" value="Cadherins"/>
    <property type="match status" value="11"/>
</dbReference>
<organism evidence="9 10">
    <name type="scientific">Petrolisthes cinctipes</name>
    <name type="common">Flat porcelain crab</name>
    <dbReference type="NCBI Taxonomy" id="88211"/>
    <lineage>
        <taxon>Eukaryota</taxon>
        <taxon>Metazoa</taxon>
        <taxon>Ecdysozoa</taxon>
        <taxon>Arthropoda</taxon>
        <taxon>Crustacea</taxon>
        <taxon>Multicrustacea</taxon>
        <taxon>Malacostraca</taxon>
        <taxon>Eumalacostraca</taxon>
        <taxon>Eucarida</taxon>
        <taxon>Decapoda</taxon>
        <taxon>Pleocyemata</taxon>
        <taxon>Anomura</taxon>
        <taxon>Galatheoidea</taxon>
        <taxon>Porcellanidae</taxon>
        <taxon>Petrolisthes</taxon>
    </lineage>
</organism>
<dbReference type="CDD" id="cd11304">
    <property type="entry name" value="Cadherin_repeat"/>
    <property type="match status" value="10"/>
</dbReference>
<keyword evidence="10" id="KW-1185">Reference proteome</keyword>
<feature type="transmembrane region" description="Helical" evidence="7">
    <location>
        <begin position="1609"/>
        <end position="1631"/>
    </location>
</feature>
<feature type="domain" description="Cadherin" evidence="8">
    <location>
        <begin position="396"/>
        <end position="510"/>
    </location>
</feature>
<dbReference type="Proteomes" id="UP001286313">
    <property type="component" value="Unassembled WGS sequence"/>
</dbReference>
<accession>A0AAE1F4S2</accession>
<evidence type="ECO:0000256" key="1">
    <source>
        <dbReference type="ARBA" id="ARBA00004167"/>
    </source>
</evidence>
<feature type="domain" description="Cadherin" evidence="8">
    <location>
        <begin position="511"/>
        <end position="619"/>
    </location>
</feature>
<feature type="domain" description="Cadherin" evidence="8">
    <location>
        <begin position="176"/>
        <end position="279"/>
    </location>
</feature>
<dbReference type="SMART" id="SM00112">
    <property type="entry name" value="CA"/>
    <property type="match status" value="10"/>
</dbReference>
<protein>
    <recommendedName>
        <fullName evidence="8">Cadherin domain-containing protein</fullName>
    </recommendedName>
</protein>
<dbReference type="GO" id="GO:0007156">
    <property type="term" value="P:homophilic cell adhesion via plasma membrane adhesion molecules"/>
    <property type="evidence" value="ECO:0007669"/>
    <property type="project" value="InterPro"/>
</dbReference>
<feature type="domain" description="Cadherin" evidence="8">
    <location>
        <begin position="620"/>
        <end position="748"/>
    </location>
</feature>
<dbReference type="GO" id="GO:0005509">
    <property type="term" value="F:calcium ion binding"/>
    <property type="evidence" value="ECO:0007669"/>
    <property type="project" value="UniProtKB-UniRule"/>
</dbReference>
<evidence type="ECO:0000256" key="5">
    <source>
        <dbReference type="PROSITE-ProRule" id="PRU00043"/>
    </source>
</evidence>
<evidence type="ECO:0000256" key="4">
    <source>
        <dbReference type="ARBA" id="ARBA00023180"/>
    </source>
</evidence>
<keyword evidence="2 7" id="KW-0812">Transmembrane</keyword>
<evidence type="ECO:0000313" key="10">
    <source>
        <dbReference type="Proteomes" id="UP001286313"/>
    </source>
</evidence>
<dbReference type="EMBL" id="JAWQEG010003319">
    <property type="protein sequence ID" value="KAK3866876.1"/>
    <property type="molecule type" value="Genomic_DNA"/>
</dbReference>
<dbReference type="PANTHER" id="PTHR24028">
    <property type="entry name" value="CADHERIN-87A"/>
    <property type="match status" value="1"/>
</dbReference>
<feature type="domain" description="Cadherin" evidence="8">
    <location>
        <begin position="1252"/>
        <end position="1371"/>
    </location>
</feature>
<keyword evidence="7" id="KW-0472">Membrane</keyword>
<dbReference type="PANTHER" id="PTHR24028:SF328">
    <property type="entry name" value="CADHERIN-3"/>
    <property type="match status" value="1"/>
</dbReference>
<feature type="domain" description="Cadherin" evidence="8">
    <location>
        <begin position="863"/>
        <end position="986"/>
    </location>
</feature>